<dbReference type="InterPro" id="IPR036397">
    <property type="entry name" value="RNaseH_sf"/>
</dbReference>
<dbReference type="Pfam" id="PF00665">
    <property type="entry name" value="rve"/>
    <property type="match status" value="1"/>
</dbReference>
<dbReference type="PANTHER" id="PTHR46889">
    <property type="entry name" value="TRANSPOSASE INSF FOR INSERTION SEQUENCE IS3B-RELATED"/>
    <property type="match status" value="1"/>
</dbReference>
<dbReference type="PANTHER" id="PTHR46889:SF4">
    <property type="entry name" value="TRANSPOSASE INSO FOR INSERTION SEQUENCE ELEMENT IS911B-RELATED"/>
    <property type="match status" value="1"/>
</dbReference>
<dbReference type="Gene3D" id="3.30.420.10">
    <property type="entry name" value="Ribonuclease H-like superfamily/Ribonuclease H"/>
    <property type="match status" value="1"/>
</dbReference>
<evidence type="ECO:0000259" key="1">
    <source>
        <dbReference type="PROSITE" id="PS50994"/>
    </source>
</evidence>
<evidence type="ECO:0000313" key="3">
    <source>
        <dbReference type="EMBL" id="WYJ91338.1"/>
    </source>
</evidence>
<dbReference type="EMBL" id="NGMM01000008">
    <property type="protein sequence ID" value="OTP10644.1"/>
    <property type="molecule type" value="Genomic_DNA"/>
</dbReference>
<gene>
    <name evidence="3" type="ORF">A5888_003106</name>
    <name evidence="2" type="ORF">A5888_003942</name>
</gene>
<dbReference type="Proteomes" id="UP000195141">
    <property type="component" value="Chromosome"/>
</dbReference>
<dbReference type="RefSeq" id="WP_170924904.1">
    <property type="nucleotide sequence ID" value="NZ_CP147247.1"/>
</dbReference>
<name>A0A242JZI0_9ENTE</name>
<dbReference type="Pfam" id="PF13333">
    <property type="entry name" value="rve_2"/>
    <property type="match status" value="1"/>
</dbReference>
<dbReference type="AlphaFoldDB" id="A0A242JZI0"/>
<proteinExistence type="predicted"/>
<dbReference type="PROSITE" id="PS50994">
    <property type="entry name" value="INTEGRASE"/>
    <property type="match status" value="1"/>
</dbReference>
<dbReference type="EMBL" id="CP147247">
    <property type="protein sequence ID" value="WYJ91338.1"/>
    <property type="molecule type" value="Genomic_DNA"/>
</dbReference>
<dbReference type="SUPFAM" id="SSF53098">
    <property type="entry name" value="Ribonuclease H-like"/>
    <property type="match status" value="1"/>
</dbReference>
<dbReference type="InterPro" id="IPR001584">
    <property type="entry name" value="Integrase_cat-core"/>
</dbReference>
<sequence>MHKLYLSAILDLYDHRIVTYALGDTNDLNLVFNTFDQAVELEPKAHPLFHSDQGFQYTHADFFTRITKAGMIPSMSRVGKCIDNGPMEGFWGMLKRENYYGRKFTSREKLVAMISSYIEYYNTGRYQRRLQIMTPIEFHNNYYKAA</sequence>
<protein>
    <submittedName>
        <fullName evidence="2">Integrase core domain-containing protein</fullName>
    </submittedName>
</protein>
<keyword evidence="4" id="KW-1185">Reference proteome</keyword>
<reference evidence="2" key="1">
    <citation type="submission" date="2017-05" db="EMBL/GenBank/DDBJ databases">
        <title>The Genome Sequence of Enterococcus sp. 9E7_DIV0242.</title>
        <authorList>
            <consortium name="The Broad Institute Genomics Platform"/>
            <consortium name="The Broad Institute Genomic Center for Infectious Diseases"/>
            <person name="Earl A."/>
            <person name="Manson A."/>
            <person name="Schwartman J."/>
            <person name="Gilmore M."/>
            <person name="Abouelleil A."/>
            <person name="Cao P."/>
            <person name="Chapman S."/>
            <person name="Cusick C."/>
            <person name="Shea T."/>
            <person name="Young S."/>
            <person name="Neafsey D."/>
            <person name="Nusbaum C."/>
            <person name="Birren B."/>
        </authorList>
    </citation>
    <scope>NUCLEOTIDE SEQUENCE [LARGE SCALE GENOMIC DNA]</scope>
    <source>
        <strain evidence="2">9E7_DIV0242</strain>
    </source>
</reference>
<accession>A0A242JZI0</accession>
<dbReference type="InterPro" id="IPR012337">
    <property type="entry name" value="RNaseH-like_sf"/>
</dbReference>
<reference evidence="3" key="3">
    <citation type="submission" date="2024-03" db="EMBL/GenBank/DDBJ databases">
        <title>The Genome Sequence of Enterococcus sp. DIV0242b.</title>
        <authorList>
            <consortium name="The Broad Institute Genomics Platform"/>
            <consortium name="The Broad Institute Microbial Omics Core"/>
            <consortium name="The Broad Institute Genomic Center for Infectious Diseases"/>
            <person name="Earl A."/>
            <person name="Manson A."/>
            <person name="Gilmore M."/>
            <person name="Schwartman J."/>
            <person name="Shea T."/>
            <person name="Abouelleil A."/>
            <person name="Cao P."/>
            <person name="Chapman S."/>
            <person name="Cusick C."/>
            <person name="Young S."/>
            <person name="Neafsey D."/>
            <person name="Nusbaum C."/>
            <person name="Birren B."/>
        </authorList>
    </citation>
    <scope>NUCLEOTIDE SEQUENCE</scope>
    <source>
        <strain evidence="3">9E7_DIV0242</strain>
    </source>
</reference>
<organism evidence="2">
    <name type="scientific">Candidatus Enterococcus clewellii</name>
    <dbReference type="NCBI Taxonomy" id="1834193"/>
    <lineage>
        <taxon>Bacteria</taxon>
        <taxon>Bacillati</taxon>
        <taxon>Bacillota</taxon>
        <taxon>Bacilli</taxon>
        <taxon>Lactobacillales</taxon>
        <taxon>Enterococcaceae</taxon>
        <taxon>Enterococcus</taxon>
    </lineage>
</organism>
<feature type="domain" description="Integrase catalytic" evidence="1">
    <location>
        <begin position="1"/>
        <end position="143"/>
    </location>
</feature>
<dbReference type="InterPro" id="IPR050900">
    <property type="entry name" value="Transposase_IS3/IS150/IS904"/>
</dbReference>
<dbReference type="GO" id="GO:0015074">
    <property type="term" value="P:DNA integration"/>
    <property type="evidence" value="ECO:0007669"/>
    <property type="project" value="InterPro"/>
</dbReference>
<reference evidence="3" key="2">
    <citation type="submission" date="2017-05" db="EMBL/GenBank/DDBJ databases">
        <authorList>
            <consortium name="The Broad Institute Genomics Platform"/>
            <consortium name="The Broad Institute Genomic Center for Infectious Diseases"/>
            <person name="Earl A."/>
            <person name="Manson A."/>
            <person name="Schwartman J."/>
            <person name="Gilmore M."/>
            <person name="Abouelleil A."/>
            <person name="Cao P."/>
            <person name="Chapman S."/>
            <person name="Cusick C."/>
            <person name="Shea T."/>
            <person name="Young S."/>
            <person name="Neafsey D."/>
            <person name="Nusbaum C."/>
            <person name="Birren B."/>
        </authorList>
    </citation>
    <scope>NUCLEOTIDE SEQUENCE</scope>
    <source>
        <strain evidence="3">9E7_DIV0242</strain>
    </source>
</reference>
<evidence type="ECO:0000313" key="4">
    <source>
        <dbReference type="Proteomes" id="UP000195141"/>
    </source>
</evidence>
<evidence type="ECO:0000313" key="2">
    <source>
        <dbReference type="EMBL" id="OTP10644.1"/>
    </source>
</evidence>
<dbReference type="GO" id="GO:0003676">
    <property type="term" value="F:nucleic acid binding"/>
    <property type="evidence" value="ECO:0007669"/>
    <property type="project" value="InterPro"/>
</dbReference>